<organism evidence="1 2">
    <name type="scientific">Hyalomma asiaticum</name>
    <name type="common">Tick</name>
    <dbReference type="NCBI Taxonomy" id="266040"/>
    <lineage>
        <taxon>Eukaryota</taxon>
        <taxon>Metazoa</taxon>
        <taxon>Ecdysozoa</taxon>
        <taxon>Arthropoda</taxon>
        <taxon>Chelicerata</taxon>
        <taxon>Arachnida</taxon>
        <taxon>Acari</taxon>
        <taxon>Parasitiformes</taxon>
        <taxon>Ixodida</taxon>
        <taxon>Ixodoidea</taxon>
        <taxon>Ixodidae</taxon>
        <taxon>Hyalomminae</taxon>
        <taxon>Hyalomma</taxon>
    </lineage>
</organism>
<dbReference type="Proteomes" id="UP000821845">
    <property type="component" value="Chromosome 2"/>
</dbReference>
<keyword evidence="2" id="KW-1185">Reference proteome</keyword>
<reference evidence="1" key="1">
    <citation type="submission" date="2020-05" db="EMBL/GenBank/DDBJ databases">
        <title>Large-scale comparative analyses of tick genomes elucidate their genetic diversity and vector capacities.</title>
        <authorList>
            <person name="Jia N."/>
            <person name="Wang J."/>
            <person name="Shi W."/>
            <person name="Du L."/>
            <person name="Sun Y."/>
            <person name="Zhan W."/>
            <person name="Jiang J."/>
            <person name="Wang Q."/>
            <person name="Zhang B."/>
            <person name="Ji P."/>
            <person name="Sakyi L.B."/>
            <person name="Cui X."/>
            <person name="Yuan T."/>
            <person name="Jiang B."/>
            <person name="Yang W."/>
            <person name="Lam T.T.-Y."/>
            <person name="Chang Q."/>
            <person name="Ding S."/>
            <person name="Wang X."/>
            <person name="Zhu J."/>
            <person name="Ruan X."/>
            <person name="Zhao L."/>
            <person name="Wei J."/>
            <person name="Que T."/>
            <person name="Du C."/>
            <person name="Cheng J."/>
            <person name="Dai P."/>
            <person name="Han X."/>
            <person name="Huang E."/>
            <person name="Gao Y."/>
            <person name="Liu J."/>
            <person name="Shao H."/>
            <person name="Ye R."/>
            <person name="Li L."/>
            <person name="Wei W."/>
            <person name="Wang X."/>
            <person name="Wang C."/>
            <person name="Yang T."/>
            <person name="Huo Q."/>
            <person name="Li W."/>
            <person name="Guo W."/>
            <person name="Chen H."/>
            <person name="Zhou L."/>
            <person name="Ni X."/>
            <person name="Tian J."/>
            <person name="Zhou Y."/>
            <person name="Sheng Y."/>
            <person name="Liu T."/>
            <person name="Pan Y."/>
            <person name="Xia L."/>
            <person name="Li J."/>
            <person name="Zhao F."/>
            <person name="Cao W."/>
        </authorList>
    </citation>
    <scope>NUCLEOTIDE SEQUENCE</scope>
    <source>
        <strain evidence="1">Hyas-2018</strain>
    </source>
</reference>
<comment type="caution">
    <text evidence="1">The sequence shown here is derived from an EMBL/GenBank/DDBJ whole genome shotgun (WGS) entry which is preliminary data.</text>
</comment>
<evidence type="ECO:0000313" key="1">
    <source>
        <dbReference type="EMBL" id="KAH6937931.1"/>
    </source>
</evidence>
<accession>A0ACB7SVA7</accession>
<protein>
    <submittedName>
        <fullName evidence="1">Uncharacterized protein</fullName>
    </submittedName>
</protein>
<name>A0ACB7SVA7_HYAAI</name>
<evidence type="ECO:0000313" key="2">
    <source>
        <dbReference type="Proteomes" id="UP000821845"/>
    </source>
</evidence>
<gene>
    <name evidence="1" type="ORF">HPB50_005443</name>
</gene>
<sequence>MWRAQVSRAAVHTCWHPARQSRRVMATTTERLKSASRVRGGSPLTATLTSNDVAAEQPTHAPRHAPPEANALTARWHSDQIDLVPKHLSNGDAEKDTPN</sequence>
<proteinExistence type="predicted"/>
<dbReference type="EMBL" id="CM023482">
    <property type="protein sequence ID" value="KAH6937931.1"/>
    <property type="molecule type" value="Genomic_DNA"/>
</dbReference>